<name>A0ACA9NCV6_9GLOM</name>
<evidence type="ECO:0000313" key="2">
    <source>
        <dbReference type="Proteomes" id="UP000789525"/>
    </source>
</evidence>
<accession>A0ACA9NCV6</accession>
<proteinExistence type="predicted"/>
<sequence>SESTSEITKMFSTLYKSSPVKKGQQSVAIHVRAEVAEHVVSKAIQDVRLEKFWELLDLKDRRLEFEEDYKGIHHKKNGCFVEFLNKLSSLVHKKFEEQEPIYFVKCENKPSPHPTESSCRPDFVAIRKSRDEAWEDKTVSQIFKDREWSHFEATGEIRSAGKTRDEAHLQAASYTNYLLQARPDLTHVLGIYVEEGGFRLALSNPCGIAYLNPLGWRNKSASAILCAWLTRLYDPFKDPIITRIAGPDDVTFSLRIVDTTYEGCRLINTGIAFGRRTTIFEGPDTDTEDDIVIKIQYIETDRRFSEPATLNHIHDQVPFPGVVRIKAQTTPFQEADKVIVKLEISENESDGTITTRTETRHRTCLVMVDRGMSLMTAETPQAALIAIYDLLEERSTFHRDISEGNALIRSKPSIATEAMEKKFKEMHFATSLLGEYGPDPKARRLQTPLLLIDFDMGEVLKDETEGEPKPRTTSKYLEDEILLEQFQHELRYDAESVFWLLLWWAIQAKPDVQGWEGDCIKMTHWNALTGVIDKDDLRFYYIEPFPEEVLHPAYQPLETLLRAMGRQLAGDHGLMESRRDPEYLHESFQRLVFDFLCEHGRKNSDFFILKKSRHLREVQKAETMNQPKVTGSKAGQDSKASRSQADSSVTKRGREPKDDEQVDEEKMEHGETHCSYGYSWETIQRPIEDDIQILCSDCISWTFEADFVTRAKGLLDTDLTSGLFIGIERLFYGPAHQPTSPPRHILPPTTMSVASESTSEITKMFSTLYKSSPVKKGQQSVAIHVREEVANHVVSKVIEDVDLAKFWELLDLQDKIAIFEKISKGIRRKNNECFVEYLNELSGIVHKKFKEQEPIYFVKCENKPSPHPTESSCRPDFVGIRKSRDEAWEDKTVSQIFKDREWSHFEATGEI</sequence>
<organism evidence="1 2">
    <name type="scientific">Acaulospora colombiana</name>
    <dbReference type="NCBI Taxonomy" id="27376"/>
    <lineage>
        <taxon>Eukaryota</taxon>
        <taxon>Fungi</taxon>
        <taxon>Fungi incertae sedis</taxon>
        <taxon>Mucoromycota</taxon>
        <taxon>Glomeromycotina</taxon>
        <taxon>Glomeromycetes</taxon>
        <taxon>Diversisporales</taxon>
        <taxon>Acaulosporaceae</taxon>
        <taxon>Acaulospora</taxon>
    </lineage>
</organism>
<reference evidence="1" key="1">
    <citation type="submission" date="2021-06" db="EMBL/GenBank/DDBJ databases">
        <authorList>
            <person name="Kallberg Y."/>
            <person name="Tangrot J."/>
            <person name="Rosling A."/>
        </authorList>
    </citation>
    <scope>NUCLEOTIDE SEQUENCE</scope>
    <source>
        <strain evidence="1">CL356</strain>
    </source>
</reference>
<gene>
    <name evidence="1" type="ORF">ACOLOM_LOCUS8201</name>
</gene>
<feature type="non-terminal residue" evidence="1">
    <location>
        <position position="911"/>
    </location>
</feature>
<protein>
    <submittedName>
        <fullName evidence="1">2327_t:CDS:1</fullName>
    </submittedName>
</protein>
<keyword evidence="2" id="KW-1185">Reference proteome</keyword>
<evidence type="ECO:0000313" key="1">
    <source>
        <dbReference type="EMBL" id="CAG8649435.1"/>
    </source>
</evidence>
<dbReference type="EMBL" id="CAJVPT010020620">
    <property type="protein sequence ID" value="CAG8649435.1"/>
    <property type="molecule type" value="Genomic_DNA"/>
</dbReference>
<feature type="non-terminal residue" evidence="1">
    <location>
        <position position="1"/>
    </location>
</feature>
<comment type="caution">
    <text evidence="1">The sequence shown here is derived from an EMBL/GenBank/DDBJ whole genome shotgun (WGS) entry which is preliminary data.</text>
</comment>
<dbReference type="Proteomes" id="UP000789525">
    <property type="component" value="Unassembled WGS sequence"/>
</dbReference>